<dbReference type="Proteomes" id="UP001142374">
    <property type="component" value="Unassembled WGS sequence"/>
</dbReference>
<dbReference type="InterPro" id="IPR002563">
    <property type="entry name" value="Flavin_Rdtase-like_dom"/>
</dbReference>
<accession>A0A9X2LI44</accession>
<proteinExistence type="inferred from homology"/>
<dbReference type="RefSeq" id="WP_168092581.1">
    <property type="nucleotide sequence ID" value="NZ_JAATER010000082.1"/>
</dbReference>
<dbReference type="AlphaFoldDB" id="A0A9X2LI44"/>
<dbReference type="SUPFAM" id="SSF50475">
    <property type="entry name" value="FMN-binding split barrel"/>
    <property type="match status" value="1"/>
</dbReference>
<dbReference type="InterPro" id="IPR012349">
    <property type="entry name" value="Split_barrel_FMN-bd"/>
</dbReference>
<evidence type="ECO:0000256" key="1">
    <source>
        <dbReference type="ARBA" id="ARBA00001917"/>
    </source>
</evidence>
<dbReference type="Pfam" id="PF01613">
    <property type="entry name" value="Flavin_Reduct"/>
    <property type="match status" value="1"/>
</dbReference>
<comment type="caution">
    <text evidence="5">The sequence shown here is derived from an EMBL/GenBank/DDBJ whole genome shotgun (WGS) entry which is preliminary data.</text>
</comment>
<reference evidence="5" key="1">
    <citation type="submission" date="2022-06" db="EMBL/GenBank/DDBJ databases">
        <title>WGS of actinobacteria.</title>
        <authorList>
            <person name="Thawai C."/>
        </authorList>
    </citation>
    <scope>NUCLEOTIDE SEQUENCE</scope>
    <source>
        <strain evidence="5">AA8</strain>
    </source>
</reference>
<comment type="similarity">
    <text evidence="3">Belongs to the flavoredoxin family.</text>
</comment>
<dbReference type="PANTHER" id="PTHR43567">
    <property type="entry name" value="FLAVOREDOXIN-RELATED-RELATED"/>
    <property type="match status" value="1"/>
</dbReference>
<dbReference type="SMART" id="SM00903">
    <property type="entry name" value="Flavin_Reduct"/>
    <property type="match status" value="1"/>
</dbReference>
<comment type="cofactor">
    <cofactor evidence="1">
        <name>FMN</name>
        <dbReference type="ChEBI" id="CHEBI:58210"/>
    </cofactor>
</comment>
<dbReference type="InterPro" id="IPR052174">
    <property type="entry name" value="Flavoredoxin"/>
</dbReference>
<dbReference type="GO" id="GO:0016646">
    <property type="term" value="F:oxidoreductase activity, acting on the CH-NH group of donors, NAD or NADP as acceptor"/>
    <property type="evidence" value="ECO:0007669"/>
    <property type="project" value="UniProtKB-ARBA"/>
</dbReference>
<organism evidence="5 6">
    <name type="scientific">Streptomyces telluris</name>
    <dbReference type="NCBI Taxonomy" id="2720021"/>
    <lineage>
        <taxon>Bacteria</taxon>
        <taxon>Bacillati</taxon>
        <taxon>Actinomycetota</taxon>
        <taxon>Actinomycetes</taxon>
        <taxon>Kitasatosporales</taxon>
        <taxon>Streptomycetaceae</taxon>
        <taxon>Streptomyces</taxon>
    </lineage>
</organism>
<feature type="domain" description="Flavin reductase like" evidence="4">
    <location>
        <begin position="11"/>
        <end position="162"/>
    </location>
</feature>
<dbReference type="Gene3D" id="2.30.110.10">
    <property type="entry name" value="Electron Transport, Fmn-binding Protein, Chain A"/>
    <property type="match status" value="1"/>
</dbReference>
<protein>
    <submittedName>
        <fullName evidence="5">Flavin reductase family protein</fullName>
    </submittedName>
</protein>
<evidence type="ECO:0000313" key="6">
    <source>
        <dbReference type="Proteomes" id="UP001142374"/>
    </source>
</evidence>
<evidence type="ECO:0000256" key="2">
    <source>
        <dbReference type="ARBA" id="ARBA00022630"/>
    </source>
</evidence>
<dbReference type="PANTHER" id="PTHR43567:SF1">
    <property type="entry name" value="FLAVOREDOXIN"/>
    <property type="match status" value="1"/>
</dbReference>
<keyword evidence="6" id="KW-1185">Reference proteome</keyword>
<sequence length="258" mass="27202">MISQDLVEQLMRYGTSTVGIITATGPSGVNLMSAEWTYLVARRPPHFAVGCQIKNHTTGLILERREFGLTLCDASMASLANFAGTFTGAEIDKSAASGLKLREPVVTGTPTVEGGTLSAECRVRSVVDLPDYALIVGEAVWMAVDPARNATPLVKHGGMYELGERILSREVTGSVTAFPDGTVRLCASAQGVDDPEQPVPWTVTLSPATGGADIPVGTVRDGEDLDVVIELPRAPLPGDALIVARPDCRPVRVALPTP</sequence>
<keyword evidence="2" id="KW-0285">Flavoprotein</keyword>
<dbReference type="EMBL" id="JANIID010000015">
    <property type="protein sequence ID" value="MCQ8771593.1"/>
    <property type="molecule type" value="Genomic_DNA"/>
</dbReference>
<name>A0A9X2LI44_9ACTN</name>
<evidence type="ECO:0000256" key="3">
    <source>
        <dbReference type="ARBA" id="ARBA00038054"/>
    </source>
</evidence>
<evidence type="ECO:0000313" key="5">
    <source>
        <dbReference type="EMBL" id="MCQ8771593.1"/>
    </source>
</evidence>
<gene>
    <name evidence="5" type="ORF">NQU55_17730</name>
</gene>
<dbReference type="GO" id="GO:0010181">
    <property type="term" value="F:FMN binding"/>
    <property type="evidence" value="ECO:0007669"/>
    <property type="project" value="InterPro"/>
</dbReference>
<evidence type="ECO:0000259" key="4">
    <source>
        <dbReference type="SMART" id="SM00903"/>
    </source>
</evidence>